<organism evidence="1 2">
    <name type="scientific">Candidatus Scalindua rubra</name>
    <dbReference type="NCBI Taxonomy" id="1872076"/>
    <lineage>
        <taxon>Bacteria</taxon>
        <taxon>Pseudomonadati</taxon>
        <taxon>Planctomycetota</taxon>
        <taxon>Candidatus Brocadiia</taxon>
        <taxon>Candidatus Brocadiales</taxon>
        <taxon>Candidatus Scalinduaceae</taxon>
        <taxon>Candidatus Scalindua</taxon>
    </lineage>
</organism>
<accession>A0A1E3XD67</accession>
<evidence type="ECO:0000313" key="1">
    <source>
        <dbReference type="EMBL" id="ODS33581.1"/>
    </source>
</evidence>
<name>A0A1E3XD67_9BACT</name>
<gene>
    <name evidence="1" type="ORF">SCARUB_01315</name>
</gene>
<protein>
    <submittedName>
        <fullName evidence="1">Uncharacterized protein</fullName>
    </submittedName>
</protein>
<reference evidence="1 2" key="1">
    <citation type="submission" date="2016-07" db="EMBL/GenBank/DDBJ databases">
        <title>Draft genome of Scalindua rubra, obtained from a brine-seawater interface in the Red Sea, sheds light on salt adaptation in anammox bacteria.</title>
        <authorList>
            <person name="Speth D.R."/>
            <person name="Lagkouvardos I."/>
            <person name="Wang Y."/>
            <person name="Qian P.-Y."/>
            <person name="Dutilh B.E."/>
            <person name="Jetten M.S."/>
        </authorList>
    </citation>
    <scope>NUCLEOTIDE SEQUENCE [LARGE SCALE GENOMIC DNA]</scope>
    <source>
        <strain evidence="1">BSI-1</strain>
    </source>
</reference>
<sequence length="249" mass="28558">MNEQERRERWKKDTDELYCSIGEFVVKFEHVCHALQTDIVSLLDRAGLHNQSITQILLAGITAEPLRTLFESLVCETQTLNNIERKILKNALNRFQSLTQERNDIVHSIWFIGWGNESSADFSEASGMKFHKNKSGAALKTFNQKAKDFDKLSQEAESLAKIFLRLHGCFVGGLAVGRNFVLSDEAKFQCRRVLNQMINLHEQLTQTKLPQNKIVLKRQIEATDRQIDDLVYELYGLNEEEIKIVESGS</sequence>
<dbReference type="Proteomes" id="UP000094056">
    <property type="component" value="Unassembled WGS sequence"/>
</dbReference>
<proteinExistence type="predicted"/>
<evidence type="ECO:0000313" key="2">
    <source>
        <dbReference type="Proteomes" id="UP000094056"/>
    </source>
</evidence>
<dbReference type="EMBL" id="MAYW01000025">
    <property type="protein sequence ID" value="ODS33581.1"/>
    <property type="molecule type" value="Genomic_DNA"/>
</dbReference>
<dbReference type="AlphaFoldDB" id="A0A1E3XD67"/>
<comment type="caution">
    <text evidence="1">The sequence shown here is derived from an EMBL/GenBank/DDBJ whole genome shotgun (WGS) entry which is preliminary data.</text>
</comment>